<name>A0A9W8YK36_9PEZI</name>
<proteinExistence type="predicted"/>
<dbReference type="OrthoDB" id="5202255at2759"/>
<sequence>MARKRTNLFFSPGLLMWNFLAVLLFAQCCLTEPINSPKFRGLNKLQLRQTDPPPPDPPVPVIDSVESTKRYIKAPPNNKGAFWSGIPFPLSQSAAEAAGLQTLEQSVPPEITDHPEAQRGTPTNPQFWDWFSEGFSQTIVESGSTEVTVLLRAPNRLLTGPSDPLTDGRMVSRSNWSEIEFPIMRENNIRVMAMHPGENGRPGIDPYEIWPNDEGYLWQQRWQGGQEQTEEIQCGAGQNALLVQCETAADPDTFEIGCPGVPGSLEPPNAGGQCNYTIEASANPSASNTFSVTHILTTAAVKLLLQCADTSCSGGVPKARGLSSDLTLAQRAALREARAAKVSEQLGRGVLHDAPVLAN</sequence>
<gene>
    <name evidence="2" type="ORF">N0V93_009703</name>
</gene>
<dbReference type="AlphaFoldDB" id="A0A9W8YK36"/>
<feature type="signal peptide" evidence="1">
    <location>
        <begin position="1"/>
        <end position="31"/>
    </location>
</feature>
<accession>A0A9W8YK36</accession>
<evidence type="ECO:0000313" key="3">
    <source>
        <dbReference type="Proteomes" id="UP001140453"/>
    </source>
</evidence>
<feature type="chain" id="PRO_5040802161" evidence="1">
    <location>
        <begin position="32"/>
        <end position="359"/>
    </location>
</feature>
<comment type="caution">
    <text evidence="2">The sequence shown here is derived from an EMBL/GenBank/DDBJ whole genome shotgun (WGS) entry which is preliminary data.</text>
</comment>
<keyword evidence="1" id="KW-0732">Signal</keyword>
<reference evidence="2" key="1">
    <citation type="submission" date="2022-10" db="EMBL/GenBank/DDBJ databases">
        <title>Tapping the CABI collections for fungal endophytes: first genome assemblies for Collariella, Neodidymelliopsis, Ascochyta clinopodiicola, Didymella pomorum, Didymosphaeria variabile, Neocosmospora piperis and Neocucurbitaria cava.</title>
        <authorList>
            <person name="Hill R."/>
        </authorList>
    </citation>
    <scope>NUCLEOTIDE SEQUENCE</scope>
    <source>
        <strain evidence="2">IMI 355082</strain>
    </source>
</reference>
<evidence type="ECO:0000313" key="2">
    <source>
        <dbReference type="EMBL" id="KAJ4386805.1"/>
    </source>
</evidence>
<evidence type="ECO:0000256" key="1">
    <source>
        <dbReference type="SAM" id="SignalP"/>
    </source>
</evidence>
<dbReference type="Proteomes" id="UP001140453">
    <property type="component" value="Unassembled WGS sequence"/>
</dbReference>
<organism evidence="2 3">
    <name type="scientific">Gnomoniopsis smithogilvyi</name>
    <dbReference type="NCBI Taxonomy" id="1191159"/>
    <lineage>
        <taxon>Eukaryota</taxon>
        <taxon>Fungi</taxon>
        <taxon>Dikarya</taxon>
        <taxon>Ascomycota</taxon>
        <taxon>Pezizomycotina</taxon>
        <taxon>Sordariomycetes</taxon>
        <taxon>Sordariomycetidae</taxon>
        <taxon>Diaporthales</taxon>
        <taxon>Gnomoniaceae</taxon>
        <taxon>Gnomoniopsis</taxon>
    </lineage>
</organism>
<protein>
    <submittedName>
        <fullName evidence="2">Uncharacterized protein</fullName>
    </submittedName>
</protein>
<keyword evidence="3" id="KW-1185">Reference proteome</keyword>
<dbReference type="EMBL" id="JAPEVB010000006">
    <property type="protein sequence ID" value="KAJ4386805.1"/>
    <property type="molecule type" value="Genomic_DNA"/>
</dbReference>